<dbReference type="InterPro" id="IPR055140">
    <property type="entry name" value="Thiolase_C_2"/>
</dbReference>
<dbReference type="SUPFAM" id="SSF53901">
    <property type="entry name" value="Thiolase-like"/>
    <property type="match status" value="2"/>
</dbReference>
<feature type="domain" description="Thiolase C-terminal" evidence="1">
    <location>
        <begin position="235"/>
        <end position="379"/>
    </location>
</feature>
<dbReference type="CDD" id="cd00829">
    <property type="entry name" value="SCP-x_thiolase"/>
    <property type="match status" value="1"/>
</dbReference>
<evidence type="ECO:0000313" key="3">
    <source>
        <dbReference type="Proteomes" id="UP000233654"/>
    </source>
</evidence>
<evidence type="ECO:0000259" key="1">
    <source>
        <dbReference type="Pfam" id="PF22691"/>
    </source>
</evidence>
<dbReference type="Proteomes" id="UP000233654">
    <property type="component" value="Unassembled WGS sequence"/>
</dbReference>
<dbReference type="PIRSF" id="PIRSF000429">
    <property type="entry name" value="Ac-CoA_Ac_transf"/>
    <property type="match status" value="1"/>
</dbReference>
<accession>A0A2N3G6K6</accession>
<evidence type="ECO:0000313" key="2">
    <source>
        <dbReference type="EMBL" id="PKQ28350.1"/>
    </source>
</evidence>
<dbReference type="AlphaFoldDB" id="A0A2N3G6K6"/>
<proteinExistence type="predicted"/>
<comment type="caution">
    <text evidence="2">The sequence shown here is derived from an EMBL/GenBank/DDBJ whole genome shotgun (WGS) entry which is preliminary data.</text>
</comment>
<dbReference type="Gene3D" id="3.40.47.10">
    <property type="match status" value="1"/>
</dbReference>
<dbReference type="PANTHER" id="PTHR42870:SF6">
    <property type="entry name" value="ACETYL-COA C-ACYLTRANSFERASE"/>
    <property type="match status" value="1"/>
</dbReference>
<organism evidence="2 3">
    <name type="scientific">Candidatus Anoxymicrobium japonicum</name>
    <dbReference type="NCBI Taxonomy" id="2013648"/>
    <lineage>
        <taxon>Bacteria</taxon>
        <taxon>Bacillati</taxon>
        <taxon>Actinomycetota</taxon>
        <taxon>Candidatus Geothermincolia</taxon>
        <taxon>Candidatus Geothermincolales</taxon>
        <taxon>Candidatus Anoxymicrobiaceae</taxon>
        <taxon>Candidatus Anoxymicrobium</taxon>
    </lineage>
</organism>
<dbReference type="GO" id="GO:0016747">
    <property type="term" value="F:acyltransferase activity, transferring groups other than amino-acyl groups"/>
    <property type="evidence" value="ECO:0007669"/>
    <property type="project" value="InterPro"/>
</dbReference>
<gene>
    <name evidence="2" type="ORF">CVT63_03300</name>
</gene>
<dbReference type="Pfam" id="PF22691">
    <property type="entry name" value="Thiolase_C_1"/>
    <property type="match status" value="1"/>
</dbReference>
<sequence length="383" mass="40794">MRKIAIVAQAQVMSGAIGTTRERMLFELVRGLFDHAGMTRHDIDTFVLNSNDFEVGHTIANVFEDTPVGAYMKDETHVEADGLWAASYAAMRLMSGAHDTALVVGNSSGASTFRPYLMMDYQLNPTYDRQLGLLNELSTAALQAKAYLEKHNASEGDLNNIAARLLRNAAKNPNAIQAKANATAEDILASDCLYEPLRKLQCYPFTDGACAMILASEERAKKLTDKPVWIKGMGNSVESYYIGERDLASSTSARMAAERAYKMAGISKPSDQIDVAEVSAKFAHQEPIIAEALGLFDEGSAGKVADNGLADIDGAMPVCPSGGGLGAYLFSAAGLVRIAECVRQLQGAAGDAQISGAKTAVAHGQDGFCAQHNAVMVLSTEEG</sequence>
<dbReference type="PANTHER" id="PTHR42870">
    <property type="entry name" value="ACETYL-COA C-ACETYLTRANSFERASE"/>
    <property type="match status" value="1"/>
</dbReference>
<dbReference type="InterPro" id="IPR002155">
    <property type="entry name" value="Thiolase"/>
</dbReference>
<reference evidence="2 3" key="1">
    <citation type="journal article" date="2017" name="ISME J.">
        <title>Potential for microbial H2 and metal transformations associated with novel bacteria and archaea in deep terrestrial subsurface sediments.</title>
        <authorList>
            <person name="Hernsdorf A.W."/>
            <person name="Amano Y."/>
            <person name="Miyakawa K."/>
            <person name="Ise K."/>
            <person name="Suzuki Y."/>
            <person name="Anantharaman K."/>
            <person name="Probst A."/>
            <person name="Burstein D."/>
            <person name="Thomas B.C."/>
            <person name="Banfield J.F."/>
        </authorList>
    </citation>
    <scope>NUCLEOTIDE SEQUENCE [LARGE SCALE GENOMIC DNA]</scope>
    <source>
        <strain evidence="2">HGW-Actinobacteria-3</strain>
    </source>
</reference>
<name>A0A2N3G6K6_9ACTN</name>
<dbReference type="InterPro" id="IPR016039">
    <property type="entry name" value="Thiolase-like"/>
</dbReference>
<dbReference type="EMBL" id="PHEX01000020">
    <property type="protein sequence ID" value="PKQ28350.1"/>
    <property type="molecule type" value="Genomic_DNA"/>
</dbReference>
<protein>
    <recommendedName>
        <fullName evidence="1">Thiolase C-terminal domain-containing protein</fullName>
    </recommendedName>
</protein>